<dbReference type="Proteomes" id="UP001165083">
    <property type="component" value="Unassembled WGS sequence"/>
</dbReference>
<evidence type="ECO:0000256" key="1">
    <source>
        <dbReference type="SAM" id="MobiDB-lite"/>
    </source>
</evidence>
<feature type="compositionally biased region" description="Low complexity" evidence="1">
    <location>
        <begin position="188"/>
        <end position="199"/>
    </location>
</feature>
<sequence length="405" mass="45735">MDRNGQCFAYHVLQSVDLPERPANRERGVERVDISWCYLYRQLSPDWLGVFTYGDMTLPTLIPQSIANFIAAERVLSAGNFLRCSRAKHFSTLMANSTGLAPEKGAPHCVVCLSPPPKMLGFAHKLCMGCRQKVCRKCRQRRHVFRLQLRSGKPATEYFCRLCVDKVTRHGDAKSSAGLEEVHDVLRSGSRAGLGSSRSGDTDSGRHGSKAEWSRSRSGLHETMRLDKLAEFTRRCHDSIAMEEETITWNQEELLEISQFLESSCNRSRRREQRHRSGSGHHMSAASSQSSRRRHWSGGDSSSSATSNGLQESPPGYDGRYDYSNSPTADHLYSEHNRFFEEEAVESGPWTECLPNDRSGKWTTVFDEDRQEYVQILVPDGEPEADLSASRVRRKPQAVCIDELD</sequence>
<organism evidence="2 3">
    <name type="scientific">Phytophthora lilii</name>
    <dbReference type="NCBI Taxonomy" id="2077276"/>
    <lineage>
        <taxon>Eukaryota</taxon>
        <taxon>Sar</taxon>
        <taxon>Stramenopiles</taxon>
        <taxon>Oomycota</taxon>
        <taxon>Peronosporomycetes</taxon>
        <taxon>Peronosporales</taxon>
        <taxon>Peronosporaceae</taxon>
        <taxon>Phytophthora</taxon>
    </lineage>
</organism>
<dbReference type="Gene3D" id="3.30.40.10">
    <property type="entry name" value="Zinc/RING finger domain, C3HC4 (zinc finger)"/>
    <property type="match status" value="1"/>
</dbReference>
<protein>
    <submittedName>
        <fullName evidence="2">Unnamed protein product</fullName>
    </submittedName>
</protein>
<dbReference type="InterPro" id="IPR011011">
    <property type="entry name" value="Znf_FYVE_PHD"/>
</dbReference>
<gene>
    <name evidence="2" type="ORF">Plil01_001184300</name>
</gene>
<dbReference type="InterPro" id="IPR013083">
    <property type="entry name" value="Znf_RING/FYVE/PHD"/>
</dbReference>
<reference evidence="2" key="1">
    <citation type="submission" date="2023-04" db="EMBL/GenBank/DDBJ databases">
        <title>Phytophthora lilii NBRC 32176.</title>
        <authorList>
            <person name="Ichikawa N."/>
            <person name="Sato H."/>
            <person name="Tonouchi N."/>
        </authorList>
    </citation>
    <scope>NUCLEOTIDE SEQUENCE</scope>
    <source>
        <strain evidence="2">NBRC 32176</strain>
    </source>
</reference>
<evidence type="ECO:0000313" key="2">
    <source>
        <dbReference type="EMBL" id="GMF28182.1"/>
    </source>
</evidence>
<comment type="caution">
    <text evidence="2">The sequence shown here is derived from an EMBL/GenBank/DDBJ whole genome shotgun (WGS) entry which is preliminary data.</text>
</comment>
<feature type="compositionally biased region" description="Low complexity" evidence="1">
    <location>
        <begin position="298"/>
        <end position="309"/>
    </location>
</feature>
<accession>A0A9W6U8T9</accession>
<feature type="compositionally biased region" description="Basic residues" evidence="1">
    <location>
        <begin position="267"/>
        <end position="279"/>
    </location>
</feature>
<name>A0A9W6U8T9_9STRA</name>
<proteinExistence type="predicted"/>
<feature type="region of interest" description="Disordered" evidence="1">
    <location>
        <begin position="188"/>
        <end position="219"/>
    </location>
</feature>
<dbReference type="SUPFAM" id="SSF57903">
    <property type="entry name" value="FYVE/PHD zinc finger"/>
    <property type="match status" value="1"/>
</dbReference>
<dbReference type="PANTHER" id="PTHR13510:SF44">
    <property type="entry name" value="RABENOSYN-5"/>
    <property type="match status" value="1"/>
</dbReference>
<dbReference type="InterPro" id="IPR052727">
    <property type="entry name" value="Rab4/Rab5_effector"/>
</dbReference>
<dbReference type="AlphaFoldDB" id="A0A9W6U8T9"/>
<evidence type="ECO:0000313" key="3">
    <source>
        <dbReference type="Proteomes" id="UP001165083"/>
    </source>
</evidence>
<feature type="region of interest" description="Disordered" evidence="1">
    <location>
        <begin position="266"/>
        <end position="325"/>
    </location>
</feature>
<dbReference type="EMBL" id="BSXW01000698">
    <property type="protein sequence ID" value="GMF28182.1"/>
    <property type="molecule type" value="Genomic_DNA"/>
</dbReference>
<feature type="compositionally biased region" description="Basic and acidic residues" evidence="1">
    <location>
        <begin position="200"/>
        <end position="219"/>
    </location>
</feature>
<keyword evidence="3" id="KW-1185">Reference proteome</keyword>
<dbReference type="OrthoDB" id="167764at2759"/>
<feature type="compositionally biased region" description="Low complexity" evidence="1">
    <location>
        <begin position="280"/>
        <end position="290"/>
    </location>
</feature>
<dbReference type="PANTHER" id="PTHR13510">
    <property type="entry name" value="FYVE-FINGER-CONTAINING RAB5 EFFECTOR PROTEIN RABENOSYN-5-RELATED"/>
    <property type="match status" value="1"/>
</dbReference>